<dbReference type="InterPro" id="IPR043129">
    <property type="entry name" value="ATPase_NBD"/>
</dbReference>
<dbReference type="Gene3D" id="3.30.420.40">
    <property type="match status" value="2"/>
</dbReference>
<dbReference type="InterPro" id="IPR018484">
    <property type="entry name" value="FGGY_N"/>
</dbReference>
<evidence type="ECO:0000256" key="4">
    <source>
        <dbReference type="RuleBase" id="RU003733"/>
    </source>
</evidence>
<gene>
    <name evidence="7" type="ORF">ACFQ3L_02095</name>
</gene>
<organism evidence="7 8">
    <name type="scientific">Lacticaseibacillus jixianensis</name>
    <dbReference type="NCBI Taxonomy" id="2486012"/>
    <lineage>
        <taxon>Bacteria</taxon>
        <taxon>Bacillati</taxon>
        <taxon>Bacillota</taxon>
        <taxon>Bacilli</taxon>
        <taxon>Lactobacillales</taxon>
        <taxon>Lactobacillaceae</taxon>
        <taxon>Lacticaseibacillus</taxon>
    </lineage>
</organism>
<evidence type="ECO:0000256" key="2">
    <source>
        <dbReference type="ARBA" id="ARBA00022679"/>
    </source>
</evidence>
<evidence type="ECO:0000259" key="6">
    <source>
        <dbReference type="Pfam" id="PF02782"/>
    </source>
</evidence>
<dbReference type="PANTHER" id="PTHR43095:SF2">
    <property type="entry name" value="GLUCONOKINASE"/>
    <property type="match status" value="1"/>
</dbReference>
<dbReference type="PANTHER" id="PTHR43095">
    <property type="entry name" value="SUGAR KINASE"/>
    <property type="match status" value="1"/>
</dbReference>
<evidence type="ECO:0000313" key="8">
    <source>
        <dbReference type="Proteomes" id="UP001597249"/>
    </source>
</evidence>
<dbReference type="EC" id="2.7.1.12" evidence="7"/>
<evidence type="ECO:0000256" key="1">
    <source>
        <dbReference type="ARBA" id="ARBA00009156"/>
    </source>
</evidence>
<evidence type="ECO:0000313" key="7">
    <source>
        <dbReference type="EMBL" id="MFD1392377.1"/>
    </source>
</evidence>
<dbReference type="PIRSF" id="PIRSF000538">
    <property type="entry name" value="GlpK"/>
    <property type="match status" value="1"/>
</dbReference>
<dbReference type="GO" id="GO:0046316">
    <property type="term" value="F:gluconokinase activity"/>
    <property type="evidence" value="ECO:0007669"/>
    <property type="project" value="UniProtKB-EC"/>
</dbReference>
<dbReference type="InterPro" id="IPR000577">
    <property type="entry name" value="Carb_kinase_FGGY"/>
</dbReference>
<dbReference type="RefSeq" id="WP_379881975.1">
    <property type="nucleotide sequence ID" value="NZ_JBHTMO010000003.1"/>
</dbReference>
<dbReference type="Pfam" id="PF02782">
    <property type="entry name" value="FGGY_C"/>
    <property type="match status" value="1"/>
</dbReference>
<sequence length="502" mass="52132">MEMQVVIGVDIGTTATKAVAFDAAGRAVAQASRAYPLIQAVPGMAELDPQAVLAAVQAAVAAVAAALPAGAIAALSFSAAMHSLLLLDQDFRPLTRVMTWADIRAAKQAAALKQRPDSAQLVARTGVPLHPMTPLAKLMYLQEAQPALMRRASYVGGLKSWLMAVFYGQWLADYSLANATGLFNLHTLDWDPAALQLAGVTASQLPPLVDTDTLLPALTPAAAKAMGVPPATPGIIGASDGTLANIGVAALAPGALALTIGTSGAVRTVIKTPQSAPGGKLFTYYLAPDRWVVGGPVNNGGIVLQWATKTLLGNTATVAEAIQLAQTAPAGAHGLVFLPYLGGERAPLWDAAARGSFVGLTRQHTKADMLRAVMEGILFNLKAVGALMQPMVGTRPTLHAAGGFAKSEAWRQMLADVFDCPVVVPQSVQSSALGAAVMGMKRLGWIPSLDAVSGMLTMTDRYQPGQDAAVYRALWPLWQQVSRALAGTYGEFAGFAATPGMV</sequence>
<feature type="domain" description="Carbohydrate kinase FGGY C-terminal" evidence="6">
    <location>
        <begin position="256"/>
        <end position="440"/>
    </location>
</feature>
<dbReference type="SUPFAM" id="SSF53067">
    <property type="entry name" value="Actin-like ATPase domain"/>
    <property type="match status" value="2"/>
</dbReference>
<dbReference type="InterPro" id="IPR018483">
    <property type="entry name" value="Carb_kinase_FGGY_CS"/>
</dbReference>
<dbReference type="InterPro" id="IPR018485">
    <property type="entry name" value="FGGY_C"/>
</dbReference>
<dbReference type="EMBL" id="JBHTMO010000003">
    <property type="protein sequence ID" value="MFD1392377.1"/>
    <property type="molecule type" value="Genomic_DNA"/>
</dbReference>
<reference evidence="8" key="1">
    <citation type="journal article" date="2019" name="Int. J. Syst. Evol. Microbiol.">
        <title>The Global Catalogue of Microorganisms (GCM) 10K type strain sequencing project: providing services to taxonomists for standard genome sequencing and annotation.</title>
        <authorList>
            <consortium name="The Broad Institute Genomics Platform"/>
            <consortium name="The Broad Institute Genome Sequencing Center for Infectious Disease"/>
            <person name="Wu L."/>
            <person name="Ma J."/>
        </authorList>
    </citation>
    <scope>NUCLEOTIDE SEQUENCE [LARGE SCALE GENOMIC DNA]</scope>
    <source>
        <strain evidence="8">CCM 8911</strain>
    </source>
</reference>
<dbReference type="CDD" id="cd07770">
    <property type="entry name" value="ASKHA_NBD_FGGY_GntK"/>
    <property type="match status" value="1"/>
</dbReference>
<comment type="similarity">
    <text evidence="1 4">Belongs to the FGGY kinase family.</text>
</comment>
<keyword evidence="8" id="KW-1185">Reference proteome</keyword>
<dbReference type="InterPro" id="IPR050406">
    <property type="entry name" value="FGGY_Carb_Kinase"/>
</dbReference>
<evidence type="ECO:0000259" key="5">
    <source>
        <dbReference type="Pfam" id="PF00370"/>
    </source>
</evidence>
<comment type="caution">
    <text evidence="7">The sequence shown here is derived from an EMBL/GenBank/DDBJ whole genome shotgun (WGS) entry which is preliminary data.</text>
</comment>
<name>A0ABW4BAB7_9LACO</name>
<dbReference type="Pfam" id="PF00370">
    <property type="entry name" value="FGGY_N"/>
    <property type="match status" value="1"/>
</dbReference>
<dbReference type="Proteomes" id="UP001597249">
    <property type="component" value="Unassembled WGS sequence"/>
</dbReference>
<evidence type="ECO:0000256" key="3">
    <source>
        <dbReference type="ARBA" id="ARBA00022777"/>
    </source>
</evidence>
<proteinExistence type="inferred from homology"/>
<protein>
    <submittedName>
        <fullName evidence="7">Gluconokinase</fullName>
        <ecNumber evidence="7">2.7.1.12</ecNumber>
    </submittedName>
</protein>
<accession>A0ABW4BAB7</accession>
<keyword evidence="2 4" id="KW-0808">Transferase</keyword>
<feature type="domain" description="Carbohydrate kinase FGGY N-terminal" evidence="5">
    <location>
        <begin position="6"/>
        <end position="247"/>
    </location>
</feature>
<keyword evidence="3 4" id="KW-0418">Kinase</keyword>
<dbReference type="PROSITE" id="PS00445">
    <property type="entry name" value="FGGY_KINASES_2"/>
    <property type="match status" value="1"/>
</dbReference>